<dbReference type="InterPro" id="IPR029063">
    <property type="entry name" value="SAM-dependent_MTases_sf"/>
</dbReference>
<evidence type="ECO:0000256" key="5">
    <source>
        <dbReference type="ARBA" id="ARBA00022884"/>
    </source>
</evidence>
<dbReference type="Gene3D" id="3.30.70.1170">
    <property type="entry name" value="Sun protein, domain 3"/>
    <property type="match status" value="1"/>
</dbReference>
<keyword evidence="3 6" id="KW-0808">Transferase</keyword>
<feature type="domain" description="SAM-dependent MTase RsmB/NOP-type" evidence="7">
    <location>
        <begin position="418"/>
        <end position="725"/>
    </location>
</feature>
<feature type="binding site" evidence="6">
    <location>
        <position position="603"/>
    </location>
    <ligand>
        <name>S-adenosyl-L-methionine</name>
        <dbReference type="ChEBI" id="CHEBI:59789"/>
    </ligand>
</feature>
<evidence type="ECO:0000256" key="2">
    <source>
        <dbReference type="ARBA" id="ARBA00022603"/>
    </source>
</evidence>
<dbReference type="PROSITE" id="PS51686">
    <property type="entry name" value="SAM_MT_RSMB_NOP"/>
    <property type="match status" value="1"/>
</dbReference>
<dbReference type="WBParaSite" id="SSTP_0001203700.1">
    <property type="protein sequence ID" value="SSTP_0001203700.1"/>
    <property type="gene ID" value="SSTP_0001203700"/>
</dbReference>
<dbReference type="PRINTS" id="PR02008">
    <property type="entry name" value="RCMTFAMILY"/>
</dbReference>
<dbReference type="InterPro" id="IPR023267">
    <property type="entry name" value="RCMT"/>
</dbReference>
<dbReference type="Gene3D" id="3.40.50.150">
    <property type="entry name" value="Vaccinia Virus protein VP39"/>
    <property type="match status" value="2"/>
</dbReference>
<dbReference type="InterPro" id="IPR026113">
    <property type="entry name" value="METTL2/6/8-like"/>
</dbReference>
<reference evidence="9" key="1">
    <citation type="submission" date="2015-08" db="UniProtKB">
        <authorList>
            <consortium name="WormBaseParasite"/>
        </authorList>
    </citation>
    <scope>IDENTIFICATION</scope>
</reference>
<evidence type="ECO:0000256" key="6">
    <source>
        <dbReference type="PROSITE-ProRule" id="PRU01023"/>
    </source>
</evidence>
<evidence type="ECO:0000256" key="1">
    <source>
        <dbReference type="ARBA" id="ARBA00009725"/>
    </source>
</evidence>
<evidence type="ECO:0000259" key="7">
    <source>
        <dbReference type="PROSITE" id="PS51686"/>
    </source>
</evidence>
<dbReference type="InterPro" id="IPR049561">
    <property type="entry name" value="NSUN5_7_fdxn-like"/>
</dbReference>
<dbReference type="AlphaFoldDB" id="A0A0K0ERF7"/>
<dbReference type="STRING" id="6248.A0A0K0ERF7"/>
<accession>A0A0K0ERF7</accession>
<feature type="binding site" evidence="6">
    <location>
        <position position="583"/>
    </location>
    <ligand>
        <name>S-adenosyl-L-methionine</name>
        <dbReference type="ChEBI" id="CHEBI:59789"/>
    </ligand>
</feature>
<dbReference type="PANTHER" id="PTHR22809:SF11">
    <property type="entry name" value="TRNA N(3)-METHYLCYTIDINE METHYLTRANSFERASE METTL2"/>
    <property type="match status" value="1"/>
</dbReference>
<dbReference type="Pfam" id="PF08242">
    <property type="entry name" value="Methyltransf_12"/>
    <property type="match status" value="1"/>
</dbReference>
<comment type="similarity">
    <text evidence="6">Belongs to the class I-like SAM-binding methyltransferase superfamily. RsmB/NOP family.</text>
</comment>
<evidence type="ECO:0000313" key="8">
    <source>
        <dbReference type="Proteomes" id="UP000035681"/>
    </source>
</evidence>
<protein>
    <submittedName>
        <fullName evidence="9 10">SAM_MT_RSMB_NOP domain-containing protein</fullName>
    </submittedName>
</protein>
<proteinExistence type="inferred from homology"/>
<dbReference type="Pfam" id="PF21148">
    <property type="entry name" value="NSUN5_fdxn-like"/>
    <property type="match status" value="1"/>
</dbReference>
<dbReference type="WBParaSite" id="TCONS_00002534.p1">
    <property type="protein sequence ID" value="TCONS_00002534.p1"/>
    <property type="gene ID" value="XLOC_002376"/>
</dbReference>
<dbReference type="InterPro" id="IPR001678">
    <property type="entry name" value="MeTrfase_RsmB-F_NOP2_dom"/>
</dbReference>
<evidence type="ECO:0000313" key="9">
    <source>
        <dbReference type="WBParaSite" id="SSTP_0001203700.1"/>
    </source>
</evidence>
<keyword evidence="8" id="KW-1185">Reference proteome</keyword>
<feature type="active site" description="Nucleophile" evidence="6">
    <location>
        <position position="657"/>
    </location>
</feature>
<comment type="caution">
    <text evidence="6">Lacks conserved residue(s) required for the propagation of feature annotation.</text>
</comment>
<dbReference type="PANTHER" id="PTHR22809">
    <property type="entry name" value="METHYLTRANSFERASE-RELATED"/>
    <property type="match status" value="1"/>
</dbReference>
<sequence>MEPFYLACGEILQKALNKERSLRTLVYSHKCQRNNKIFRMNSKDKLEVEVNDDIKSSENNEVKLFGTRYLKDESDVFQHNAWDNVKWDDSHEKKALDIIEKQKEYKVNKDIASDLVGNPSHQWDNFYKCHEDKFFKDRAWLIHEFPMLLEKNDNDDKKIILEVGCGVGNTTLPLLDKIPSSSFIYCSDFSKEAIDKLKSNKLYDEKKCCGFVWDITEDTDCIKNESVDIILCIYVLSALEPQQQQLAIKNITSKLKPGGLLLVKDYGRYDLTQLRFKKNRMIDENFYCRGDGTLVYFFTPDELNNLFVQFSLVKIQNTIDRRLIDKKKLLKICSETLKLRKFFEELLKLDYVNDVFKKPVFKKNKTLFMVILYELCEGKGYKMIPKKYRDEINCIKTALMISIKEMDNEGKGLGYWKKNMNNDVDLPRYVRINTLKISKENVIDKLKNDGYNIIKLKESINDNEYNEIISKMDVKDVFEDNHITNLLIFSSKANIYNDKLVKSKKLILQDKASCLSAFLLSPPVGSSVIDTCAAPGMKTSHLCAIMNNKGHIYAFDRDKKRFNDLKNNVMKSGGECINIFNIDFLKVSVDKEPYNEVEYALVDPPCSGSGMIKRMDSFIDNEEVDIKRLESLGNLQAMILKHTMKLPKLKRVVYSTCSIHELENECVIEEVMKDESIKSKFQLINIFPEWKKRGHDKYEFGYKCLRCDPLTSKTNGFFVAVFERI</sequence>
<keyword evidence="2 6" id="KW-0489">Methyltransferase</keyword>
<dbReference type="Pfam" id="PF01189">
    <property type="entry name" value="Methyltr_RsmB-F"/>
    <property type="match status" value="1"/>
</dbReference>
<dbReference type="GO" id="GO:0052735">
    <property type="term" value="F:tRNA (cytidine-3-)-methyltransferase activity"/>
    <property type="evidence" value="ECO:0007669"/>
    <property type="project" value="TreeGrafter"/>
</dbReference>
<feature type="binding site" evidence="6">
    <location>
        <position position="556"/>
    </location>
    <ligand>
        <name>S-adenosyl-L-methionine</name>
        <dbReference type="ChEBI" id="CHEBI:59789"/>
    </ligand>
</feature>
<dbReference type="GO" id="GO:0003723">
    <property type="term" value="F:RNA binding"/>
    <property type="evidence" value="ECO:0007669"/>
    <property type="project" value="UniProtKB-UniRule"/>
</dbReference>
<keyword evidence="5 6" id="KW-0694">RNA-binding</keyword>
<dbReference type="Proteomes" id="UP000035681">
    <property type="component" value="Unplaced"/>
</dbReference>
<comment type="similarity">
    <text evidence="1">Belongs to the methyltransferase superfamily. METL family.</text>
</comment>
<dbReference type="GO" id="GO:0001510">
    <property type="term" value="P:RNA methylation"/>
    <property type="evidence" value="ECO:0007669"/>
    <property type="project" value="InterPro"/>
</dbReference>
<dbReference type="InterPro" id="IPR013217">
    <property type="entry name" value="Methyltransf_12"/>
</dbReference>
<keyword evidence="4 6" id="KW-0949">S-adenosyl-L-methionine</keyword>
<evidence type="ECO:0000313" key="10">
    <source>
        <dbReference type="WBParaSite" id="TCONS_00002534.p1"/>
    </source>
</evidence>
<name>A0A0K0ERF7_STRER</name>
<dbReference type="InterPro" id="IPR049560">
    <property type="entry name" value="MeTrfase_RsmB-F_NOP2_cat"/>
</dbReference>
<organism evidence="9">
    <name type="scientific">Strongyloides stercoralis</name>
    <name type="common">Threadworm</name>
    <dbReference type="NCBI Taxonomy" id="6248"/>
    <lineage>
        <taxon>Eukaryota</taxon>
        <taxon>Metazoa</taxon>
        <taxon>Ecdysozoa</taxon>
        <taxon>Nematoda</taxon>
        <taxon>Chromadorea</taxon>
        <taxon>Rhabditida</taxon>
        <taxon>Tylenchina</taxon>
        <taxon>Panagrolaimomorpha</taxon>
        <taxon>Strongyloidoidea</taxon>
        <taxon>Strongyloididae</taxon>
        <taxon>Strongyloides</taxon>
    </lineage>
</organism>
<dbReference type="SUPFAM" id="SSF53335">
    <property type="entry name" value="S-adenosyl-L-methionine-dependent methyltransferases"/>
    <property type="match status" value="2"/>
</dbReference>
<evidence type="ECO:0000256" key="3">
    <source>
        <dbReference type="ARBA" id="ARBA00022679"/>
    </source>
</evidence>
<evidence type="ECO:0000256" key="4">
    <source>
        <dbReference type="ARBA" id="ARBA00022691"/>
    </source>
</evidence>
<dbReference type="CDD" id="cd02440">
    <property type="entry name" value="AdoMet_MTases"/>
    <property type="match status" value="1"/>
</dbReference>